<gene>
    <name evidence="2" type="ORF">DFP72DRAFT_1044995</name>
</gene>
<reference evidence="2 3" key="1">
    <citation type="submission" date="2020-07" db="EMBL/GenBank/DDBJ databases">
        <title>Comparative genomics of pyrophilous fungi reveals a link between fire events and developmental genes.</title>
        <authorList>
            <consortium name="DOE Joint Genome Institute"/>
            <person name="Steindorff A.S."/>
            <person name="Carver A."/>
            <person name="Calhoun S."/>
            <person name="Stillman K."/>
            <person name="Liu H."/>
            <person name="Lipzen A."/>
            <person name="Pangilinan J."/>
            <person name="Labutti K."/>
            <person name="Bruns T.D."/>
            <person name="Grigoriev I.V."/>
        </authorList>
    </citation>
    <scope>NUCLEOTIDE SEQUENCE [LARGE SCALE GENOMIC DNA]</scope>
    <source>
        <strain evidence="2 3">CBS 144469</strain>
    </source>
</reference>
<proteinExistence type="predicted"/>
<name>A0A8H6I2X4_9AGAR</name>
<dbReference type="AlphaFoldDB" id="A0A8H6I2X4"/>
<dbReference type="EMBL" id="JACGCI010000026">
    <property type="protein sequence ID" value="KAF6756443.1"/>
    <property type="molecule type" value="Genomic_DNA"/>
</dbReference>
<feature type="region of interest" description="Disordered" evidence="1">
    <location>
        <begin position="1"/>
        <end position="48"/>
    </location>
</feature>
<organism evidence="2 3">
    <name type="scientific">Ephemerocybe angulata</name>
    <dbReference type="NCBI Taxonomy" id="980116"/>
    <lineage>
        <taxon>Eukaryota</taxon>
        <taxon>Fungi</taxon>
        <taxon>Dikarya</taxon>
        <taxon>Basidiomycota</taxon>
        <taxon>Agaricomycotina</taxon>
        <taxon>Agaricomycetes</taxon>
        <taxon>Agaricomycetidae</taxon>
        <taxon>Agaricales</taxon>
        <taxon>Agaricineae</taxon>
        <taxon>Psathyrellaceae</taxon>
        <taxon>Ephemerocybe</taxon>
    </lineage>
</organism>
<dbReference type="Proteomes" id="UP000521943">
    <property type="component" value="Unassembled WGS sequence"/>
</dbReference>
<accession>A0A8H6I2X4</accession>
<evidence type="ECO:0000313" key="2">
    <source>
        <dbReference type="EMBL" id="KAF6756443.1"/>
    </source>
</evidence>
<sequence>MHPGTSPTKPLRIRPRDRTRLSILHPISSERRPQQVHSAHKQETVDSIVLPLSNPYSVPTSRAGSSDAQSLPRSGVYGSSSWDLSTHSFAENRGGGLVGLVGDTGAVERGGAQEDVEREGLASKGSSLQGSTSALTVNSQITLAAPRAPQSSALSKDSRYPAFPVKAFVSSSSKSSVVTDQPLPVASMSHSESKPERLADFDATLEKREWRSDLCVVCSGKCCLGFTCPCVVYAQNKQRCEDIHNSGVSPDGSPRICSADCASYAALSLCCFAWPLQIKSIDVRRCPTDLEFGMSSILAAAAWETAPQSSRKSLGRTQIDRFDQSSHEERQVEVGTTLELEHKLIVLRLRIDNGTYGFSENTTIDRQQTKKQHTQRRSLSYLWMTTVKDDGNCLPFNNAFKRRQPLTGGHRE</sequence>
<protein>
    <submittedName>
        <fullName evidence="2">Uncharacterized protein</fullName>
    </submittedName>
</protein>
<evidence type="ECO:0000256" key="1">
    <source>
        <dbReference type="SAM" id="MobiDB-lite"/>
    </source>
</evidence>
<comment type="caution">
    <text evidence="2">The sequence shown here is derived from an EMBL/GenBank/DDBJ whole genome shotgun (WGS) entry which is preliminary data.</text>
</comment>
<dbReference type="OrthoDB" id="1045822at2759"/>
<evidence type="ECO:0000313" key="3">
    <source>
        <dbReference type="Proteomes" id="UP000521943"/>
    </source>
</evidence>
<keyword evidence="3" id="KW-1185">Reference proteome</keyword>